<organism evidence="8 9">
    <name type="scientific">Halalkalibacter akibai (strain ATCC 43226 / DSM 21942 / CIP 109018 / JCM 9157 / 1139)</name>
    <name type="common">Bacillus akibai</name>
    <dbReference type="NCBI Taxonomy" id="1236973"/>
    <lineage>
        <taxon>Bacteria</taxon>
        <taxon>Bacillati</taxon>
        <taxon>Bacillota</taxon>
        <taxon>Bacilli</taxon>
        <taxon>Bacillales</taxon>
        <taxon>Bacillaceae</taxon>
        <taxon>Halalkalibacter</taxon>
    </lineage>
</organism>
<dbReference type="Proteomes" id="UP000018896">
    <property type="component" value="Unassembled WGS sequence"/>
</dbReference>
<feature type="domain" description="GAF" evidence="7">
    <location>
        <begin position="22"/>
        <end position="173"/>
    </location>
</feature>
<reference evidence="8 9" key="1">
    <citation type="journal article" date="2014" name="Genome Announc.">
        <title>Draft Genome Sequences of Three Alkaliphilic Bacillus Strains, Bacillus wakoensis JCM 9140T, Bacillus akibai JCM 9157T, and Bacillus hemicellulosilyticus JCM 9152T.</title>
        <authorList>
            <person name="Yuki M."/>
            <person name="Oshima K."/>
            <person name="Suda W."/>
            <person name="Oshida Y."/>
            <person name="Kitamura K."/>
            <person name="Iida T."/>
            <person name="Hattori M."/>
            <person name="Ohkuma M."/>
        </authorList>
    </citation>
    <scope>NUCLEOTIDE SEQUENCE [LARGE SCALE GENOMIC DNA]</scope>
    <source>
        <strain evidence="8 9">JCM 9157</strain>
    </source>
</reference>
<dbReference type="InterPro" id="IPR050482">
    <property type="entry name" value="Sensor_HK_TwoCompSys"/>
</dbReference>
<evidence type="ECO:0000313" key="8">
    <source>
        <dbReference type="EMBL" id="GAE34246.1"/>
    </source>
</evidence>
<keyword evidence="5" id="KW-0902">Two-component regulatory system</keyword>
<evidence type="ECO:0000256" key="1">
    <source>
        <dbReference type="ARBA" id="ARBA00000085"/>
    </source>
</evidence>
<dbReference type="Pfam" id="PF13185">
    <property type="entry name" value="GAF_2"/>
    <property type="match status" value="1"/>
</dbReference>
<evidence type="ECO:0000256" key="2">
    <source>
        <dbReference type="ARBA" id="ARBA00012438"/>
    </source>
</evidence>
<dbReference type="GO" id="GO:0046983">
    <property type="term" value="F:protein dimerization activity"/>
    <property type="evidence" value="ECO:0007669"/>
    <property type="project" value="InterPro"/>
</dbReference>
<evidence type="ECO:0000256" key="4">
    <source>
        <dbReference type="ARBA" id="ARBA00022777"/>
    </source>
</evidence>
<dbReference type="SUPFAM" id="SSF55874">
    <property type="entry name" value="ATPase domain of HSP90 chaperone/DNA topoisomerase II/histidine kinase"/>
    <property type="match status" value="1"/>
</dbReference>
<dbReference type="Gene3D" id="3.30.565.10">
    <property type="entry name" value="Histidine kinase-like ATPase, C-terminal domain"/>
    <property type="match status" value="1"/>
</dbReference>
<comment type="caution">
    <text evidence="8">The sequence shown here is derived from an EMBL/GenBank/DDBJ whole genome shotgun (WGS) entry which is preliminary data.</text>
</comment>
<sequence length="477" mass="53826">MASHTVLETLRIISKTLNKGMNLQEMLQHVLEKVLEVTKLECGWIFLVDDAGKHTLIASAGLPPSLAFNENKLLCEGGCWCKEKYVTGRLIKAVNIIECQRIERVKKDIHGDTLGISHHATVPIFAGNESFGLMNVAAPHKSDFSEEELDLLEMVAYQIGATVKRVTLLETEQRRACMLNLVGRFSFFLQEQEHSLEAIIYKVSELFSWSGFSLQLDDEEIMLGKQEGLTRWRAEASIEKKVVLTVYHTVIDEVDREIVDQLVQHISLQIEKNQLVEQKKELVRLNERNRLARDLHDSVNQLLFSISLTAKGAQKQISDQTTNQVLGYIQELSQEALKSLKQSISQLRSVDLEDGMIQAIKRYSQLLEIEIEVSITGLLTLSERSEECLWRVAQEALNNVKKHSGVQTAVISIEASVDFVVMKIHDQGIGAVNTEQIHPQSTGIKGMKERVELLNGSFEWTCSKNKGTMIKVVIPNR</sequence>
<evidence type="ECO:0000259" key="7">
    <source>
        <dbReference type="SMART" id="SM00065"/>
    </source>
</evidence>
<dbReference type="CDD" id="cd16917">
    <property type="entry name" value="HATPase_UhpB-NarQ-NarX-like"/>
    <property type="match status" value="1"/>
</dbReference>
<dbReference type="EMBL" id="BAUV01000006">
    <property type="protein sequence ID" value="GAE34246.1"/>
    <property type="molecule type" value="Genomic_DNA"/>
</dbReference>
<dbReference type="Pfam" id="PF07730">
    <property type="entry name" value="HisKA_3"/>
    <property type="match status" value="1"/>
</dbReference>
<evidence type="ECO:0000256" key="6">
    <source>
        <dbReference type="SAM" id="Coils"/>
    </source>
</evidence>
<keyword evidence="4" id="KW-0418">Kinase</keyword>
<dbReference type="eggNOG" id="COG4585">
    <property type="taxonomic scope" value="Bacteria"/>
</dbReference>
<keyword evidence="9" id="KW-1185">Reference proteome</keyword>
<protein>
    <recommendedName>
        <fullName evidence="2">histidine kinase</fullName>
        <ecNumber evidence="2">2.7.13.3</ecNumber>
    </recommendedName>
</protein>
<dbReference type="Gene3D" id="1.20.5.1930">
    <property type="match status" value="1"/>
</dbReference>
<dbReference type="GO" id="GO:0000155">
    <property type="term" value="F:phosphorelay sensor kinase activity"/>
    <property type="evidence" value="ECO:0007669"/>
    <property type="project" value="InterPro"/>
</dbReference>
<dbReference type="EC" id="2.7.13.3" evidence="2"/>
<comment type="catalytic activity">
    <reaction evidence="1">
        <text>ATP + protein L-histidine = ADP + protein N-phospho-L-histidine.</text>
        <dbReference type="EC" id="2.7.13.3"/>
    </reaction>
</comment>
<dbReference type="InterPro" id="IPR003018">
    <property type="entry name" value="GAF"/>
</dbReference>
<dbReference type="PANTHER" id="PTHR24421:SF40">
    <property type="entry name" value="SENSOR HISTIDINE KINASE YHCY"/>
    <property type="match status" value="1"/>
</dbReference>
<evidence type="ECO:0000256" key="3">
    <source>
        <dbReference type="ARBA" id="ARBA00022679"/>
    </source>
</evidence>
<dbReference type="Gene3D" id="3.30.450.40">
    <property type="match status" value="1"/>
</dbReference>
<dbReference type="InterPro" id="IPR029016">
    <property type="entry name" value="GAF-like_dom_sf"/>
</dbReference>
<dbReference type="SUPFAM" id="SSF55781">
    <property type="entry name" value="GAF domain-like"/>
    <property type="match status" value="1"/>
</dbReference>
<gene>
    <name evidence="8" type="ORF">JCM9157_1292</name>
</gene>
<dbReference type="InterPro" id="IPR036890">
    <property type="entry name" value="HATPase_C_sf"/>
</dbReference>
<feature type="coiled-coil region" evidence="6">
    <location>
        <begin position="268"/>
        <end position="295"/>
    </location>
</feature>
<evidence type="ECO:0000256" key="5">
    <source>
        <dbReference type="ARBA" id="ARBA00023012"/>
    </source>
</evidence>
<proteinExistence type="predicted"/>
<dbReference type="RefSeq" id="WP_035663027.1">
    <property type="nucleotide sequence ID" value="NZ_BAUV01000006.1"/>
</dbReference>
<evidence type="ECO:0000313" key="9">
    <source>
        <dbReference type="Proteomes" id="UP000018896"/>
    </source>
</evidence>
<dbReference type="SMART" id="SM00065">
    <property type="entry name" value="GAF"/>
    <property type="match status" value="1"/>
</dbReference>
<dbReference type="AlphaFoldDB" id="W4QQ91"/>
<dbReference type="eggNOG" id="COG2203">
    <property type="taxonomic scope" value="Bacteria"/>
</dbReference>
<keyword evidence="6" id="KW-0175">Coiled coil</keyword>
<dbReference type="PANTHER" id="PTHR24421">
    <property type="entry name" value="NITRATE/NITRITE SENSOR PROTEIN NARX-RELATED"/>
    <property type="match status" value="1"/>
</dbReference>
<dbReference type="GO" id="GO:0016020">
    <property type="term" value="C:membrane"/>
    <property type="evidence" value="ECO:0007669"/>
    <property type="project" value="InterPro"/>
</dbReference>
<name>W4QQ91_HALA3</name>
<keyword evidence="3" id="KW-0808">Transferase</keyword>
<dbReference type="InterPro" id="IPR011712">
    <property type="entry name" value="Sig_transdc_His_kin_sub3_dim/P"/>
</dbReference>
<dbReference type="OrthoDB" id="9795828at2"/>
<accession>W4QQ91</accession>
<dbReference type="STRING" id="1236973.JCM9157_1292"/>